<name>A0A1J7C6R2_9ACTN</name>
<comment type="subcellular location">
    <subcellularLocation>
        <location evidence="1">Membrane</location>
        <topology evidence="1">Multi-pass membrane protein</topology>
    </subcellularLocation>
</comment>
<dbReference type="Proteomes" id="UP000243342">
    <property type="component" value="Unassembled WGS sequence"/>
</dbReference>
<dbReference type="RefSeq" id="WP_071656801.1">
    <property type="nucleotide sequence ID" value="NZ_MLCF01000059.1"/>
</dbReference>
<sequence length="303" mass="32101">MTSYERFDGPSGDPGGAASGQPGPPTCVRHPDRETGVRCNRCERPICHECMQQAAVGFQCPDCVAAGRKEVRAPRTVYGGRVPLGRPGAVTITLIAVNAVVWLLTYAFGYGFVSELSLVRGPALDPNAWGGAQVVGTAVGPEQWYRMLTAMFLHQQVWHIGMNMLALWTVGPQLEVLLGRARFLGLYLASGLGGAALFVLTAAPGLSSLGASGAIFGLFGAVLVLTRRQHYDLKPVLILIAINLAITFGFRSSIDWRGHVGGLVVGILVTAGLVFPPRRVRPLVQGLTFAGALLLAVLAAVFS</sequence>
<feature type="transmembrane region" description="Helical" evidence="8">
    <location>
        <begin position="256"/>
        <end position="276"/>
    </location>
</feature>
<gene>
    <name evidence="10" type="ORF">BIV57_12105</name>
</gene>
<evidence type="ECO:0000259" key="9">
    <source>
        <dbReference type="Pfam" id="PF01694"/>
    </source>
</evidence>
<evidence type="ECO:0000256" key="6">
    <source>
        <dbReference type="ARBA" id="ARBA00023136"/>
    </source>
</evidence>
<evidence type="ECO:0000256" key="2">
    <source>
        <dbReference type="ARBA" id="ARBA00009045"/>
    </source>
</evidence>
<feature type="transmembrane region" description="Helical" evidence="8">
    <location>
        <begin position="89"/>
        <end position="113"/>
    </location>
</feature>
<keyword evidence="4" id="KW-0378">Hydrolase</keyword>
<evidence type="ECO:0000313" key="11">
    <source>
        <dbReference type="Proteomes" id="UP000243342"/>
    </source>
</evidence>
<evidence type="ECO:0000256" key="1">
    <source>
        <dbReference type="ARBA" id="ARBA00004141"/>
    </source>
</evidence>
<dbReference type="AlphaFoldDB" id="A0A1J7C6R2"/>
<dbReference type="Pfam" id="PF01694">
    <property type="entry name" value="Rhomboid"/>
    <property type="match status" value="1"/>
</dbReference>
<keyword evidence="6 8" id="KW-0472">Membrane</keyword>
<proteinExistence type="inferred from homology"/>
<comment type="caution">
    <text evidence="10">The sequence shown here is derived from an EMBL/GenBank/DDBJ whole genome shotgun (WGS) entry which is preliminary data.</text>
</comment>
<dbReference type="Gene3D" id="1.20.1540.10">
    <property type="entry name" value="Rhomboid-like"/>
    <property type="match status" value="1"/>
</dbReference>
<feature type="transmembrane region" description="Helical" evidence="8">
    <location>
        <begin position="209"/>
        <end position="226"/>
    </location>
</feature>
<evidence type="ECO:0000313" key="10">
    <source>
        <dbReference type="EMBL" id="OIV37248.1"/>
    </source>
</evidence>
<dbReference type="PANTHER" id="PTHR43731:SF14">
    <property type="entry name" value="PRESENILIN-ASSOCIATED RHOMBOID-LIKE PROTEIN, MITOCHONDRIAL"/>
    <property type="match status" value="1"/>
</dbReference>
<evidence type="ECO:0000256" key="4">
    <source>
        <dbReference type="ARBA" id="ARBA00022801"/>
    </source>
</evidence>
<feature type="transmembrane region" description="Helical" evidence="8">
    <location>
        <begin position="152"/>
        <end position="171"/>
    </location>
</feature>
<feature type="transmembrane region" description="Helical" evidence="8">
    <location>
        <begin position="283"/>
        <end position="302"/>
    </location>
</feature>
<dbReference type="STRING" id="1428644.BIV57_12105"/>
<feature type="transmembrane region" description="Helical" evidence="8">
    <location>
        <begin position="183"/>
        <end position="203"/>
    </location>
</feature>
<dbReference type="EMBL" id="MLCF01000059">
    <property type="protein sequence ID" value="OIV37248.1"/>
    <property type="molecule type" value="Genomic_DNA"/>
</dbReference>
<organism evidence="10 11">
    <name type="scientific">Mangrovactinospora gilvigrisea</name>
    <dbReference type="NCBI Taxonomy" id="1428644"/>
    <lineage>
        <taxon>Bacteria</taxon>
        <taxon>Bacillati</taxon>
        <taxon>Actinomycetota</taxon>
        <taxon>Actinomycetes</taxon>
        <taxon>Kitasatosporales</taxon>
        <taxon>Streptomycetaceae</taxon>
        <taxon>Mangrovactinospora</taxon>
    </lineage>
</organism>
<protein>
    <recommendedName>
        <fullName evidence="9">Peptidase S54 rhomboid domain-containing protein</fullName>
    </recommendedName>
</protein>
<evidence type="ECO:0000256" key="3">
    <source>
        <dbReference type="ARBA" id="ARBA00022692"/>
    </source>
</evidence>
<keyword evidence="3 8" id="KW-0812">Transmembrane</keyword>
<dbReference type="SUPFAM" id="SSF144091">
    <property type="entry name" value="Rhomboid-like"/>
    <property type="match status" value="1"/>
</dbReference>
<evidence type="ECO:0000256" key="7">
    <source>
        <dbReference type="SAM" id="MobiDB-lite"/>
    </source>
</evidence>
<evidence type="ECO:0000256" key="5">
    <source>
        <dbReference type="ARBA" id="ARBA00022989"/>
    </source>
</evidence>
<dbReference type="GO" id="GO:0016020">
    <property type="term" value="C:membrane"/>
    <property type="evidence" value="ECO:0007669"/>
    <property type="project" value="UniProtKB-SubCell"/>
</dbReference>
<dbReference type="GO" id="GO:0004252">
    <property type="term" value="F:serine-type endopeptidase activity"/>
    <property type="evidence" value="ECO:0007669"/>
    <property type="project" value="InterPro"/>
</dbReference>
<feature type="transmembrane region" description="Helical" evidence="8">
    <location>
        <begin position="233"/>
        <end position="250"/>
    </location>
</feature>
<dbReference type="PANTHER" id="PTHR43731">
    <property type="entry name" value="RHOMBOID PROTEASE"/>
    <property type="match status" value="1"/>
</dbReference>
<evidence type="ECO:0000256" key="8">
    <source>
        <dbReference type="SAM" id="Phobius"/>
    </source>
</evidence>
<dbReference type="InterPro" id="IPR035952">
    <property type="entry name" value="Rhomboid-like_sf"/>
</dbReference>
<accession>A0A1J7C6R2</accession>
<comment type="similarity">
    <text evidence="2">Belongs to the peptidase S54 family.</text>
</comment>
<dbReference type="SUPFAM" id="SSF57845">
    <property type="entry name" value="B-box zinc-binding domain"/>
    <property type="match status" value="1"/>
</dbReference>
<feature type="domain" description="Peptidase S54 rhomboid" evidence="9">
    <location>
        <begin position="142"/>
        <end position="272"/>
    </location>
</feature>
<feature type="region of interest" description="Disordered" evidence="7">
    <location>
        <begin position="1"/>
        <end position="30"/>
    </location>
</feature>
<reference evidence="10 11" key="1">
    <citation type="submission" date="2016-10" db="EMBL/GenBank/DDBJ databases">
        <title>Genome sequence of Streptomyces gilvigriseus MUSC 26.</title>
        <authorList>
            <person name="Lee L.-H."/>
            <person name="Ser H.-L."/>
        </authorList>
    </citation>
    <scope>NUCLEOTIDE SEQUENCE [LARGE SCALE GENOMIC DNA]</scope>
    <source>
        <strain evidence="10 11">MUSC 26</strain>
    </source>
</reference>
<dbReference type="InterPro" id="IPR050925">
    <property type="entry name" value="Rhomboid_protease_S54"/>
</dbReference>
<keyword evidence="11" id="KW-1185">Reference proteome</keyword>
<dbReference type="InterPro" id="IPR022764">
    <property type="entry name" value="Peptidase_S54_rhomboid_dom"/>
</dbReference>
<keyword evidence="5 8" id="KW-1133">Transmembrane helix</keyword>